<keyword evidence="4 5" id="KW-0472">Membrane</keyword>
<sequence length="252" mass="27244">MDYELIFFFFAIAFLYSSVGFGGGSSYLAILSLYSFEYRLLRTIALVCNLIVVSGGTYLFAKQGHIKWKKTLPLVLVSVPLAFLGTRIPFKENVFFIILGSTLAVAGIIMLLEDYLRKASIEKTSKEKKDMPIVNGAIGGGIGLLAGSVGIGGGIFLSPLLHIIHWDKAKTIAGTASFFILINSASGLAGQLSQDNLAFDFEMILYLGLSVLVGGQLGSRLSVFKLSQKKVKMLTALLVLFAGGRLLLKYLV</sequence>
<dbReference type="EMBL" id="JSVA01000014">
    <property type="protein sequence ID" value="KOF02324.1"/>
    <property type="molecule type" value="Genomic_DNA"/>
</dbReference>
<feature type="transmembrane region" description="Helical" evidence="5">
    <location>
        <begin position="233"/>
        <end position="251"/>
    </location>
</feature>
<comment type="caution">
    <text evidence="6">The sequence shown here is derived from an EMBL/GenBank/DDBJ whole genome shotgun (WGS) entry which is preliminary data.</text>
</comment>
<dbReference type="PATRIC" id="fig|1566026.4.peg.884"/>
<comment type="similarity">
    <text evidence="5">Belongs to the 4-toluene sulfonate uptake permease (TSUP) (TC 2.A.102) family.</text>
</comment>
<evidence type="ECO:0000256" key="1">
    <source>
        <dbReference type="ARBA" id="ARBA00004141"/>
    </source>
</evidence>
<evidence type="ECO:0000313" key="7">
    <source>
        <dbReference type="Proteomes" id="UP000036908"/>
    </source>
</evidence>
<evidence type="ECO:0000256" key="3">
    <source>
        <dbReference type="ARBA" id="ARBA00022989"/>
    </source>
</evidence>
<protein>
    <recommendedName>
        <fullName evidence="5">Probable membrane transporter protein</fullName>
    </recommendedName>
</protein>
<feature type="transmembrane region" description="Helical" evidence="5">
    <location>
        <begin position="203"/>
        <end position="221"/>
    </location>
</feature>
<dbReference type="GO" id="GO:0005886">
    <property type="term" value="C:plasma membrane"/>
    <property type="evidence" value="ECO:0007669"/>
    <property type="project" value="UniProtKB-SubCell"/>
</dbReference>
<keyword evidence="2 5" id="KW-0812">Transmembrane</keyword>
<evidence type="ECO:0000256" key="2">
    <source>
        <dbReference type="ARBA" id="ARBA00022692"/>
    </source>
</evidence>
<keyword evidence="7" id="KW-1185">Reference proteome</keyword>
<feature type="transmembrane region" description="Helical" evidence="5">
    <location>
        <begin position="7"/>
        <end position="34"/>
    </location>
</feature>
<evidence type="ECO:0000313" key="6">
    <source>
        <dbReference type="EMBL" id="KOF02324.1"/>
    </source>
</evidence>
<dbReference type="AlphaFoldDB" id="A0A0L8AIV4"/>
<keyword evidence="5" id="KW-1003">Cell membrane</keyword>
<dbReference type="InterPro" id="IPR002781">
    <property type="entry name" value="TM_pro_TauE-like"/>
</dbReference>
<feature type="transmembrane region" description="Helical" evidence="5">
    <location>
        <begin position="94"/>
        <end position="112"/>
    </location>
</feature>
<dbReference type="PANTHER" id="PTHR43701">
    <property type="entry name" value="MEMBRANE TRANSPORTER PROTEIN MJ0441-RELATED"/>
    <property type="match status" value="1"/>
</dbReference>
<evidence type="ECO:0000256" key="4">
    <source>
        <dbReference type="ARBA" id="ARBA00023136"/>
    </source>
</evidence>
<comment type="subcellular location">
    <subcellularLocation>
        <location evidence="5">Cell membrane</location>
        <topology evidence="5">Multi-pass membrane protein</topology>
    </subcellularLocation>
    <subcellularLocation>
        <location evidence="1">Membrane</location>
        <topology evidence="1">Multi-pass membrane protein</topology>
    </subcellularLocation>
</comment>
<keyword evidence="3 5" id="KW-1133">Transmembrane helix</keyword>
<feature type="transmembrane region" description="Helical" evidence="5">
    <location>
        <begin position="40"/>
        <end position="60"/>
    </location>
</feature>
<dbReference type="InterPro" id="IPR051598">
    <property type="entry name" value="TSUP/Inactive_protease-like"/>
</dbReference>
<proteinExistence type="inferred from homology"/>
<dbReference type="RefSeq" id="WP_053224158.1">
    <property type="nucleotide sequence ID" value="NZ_JSVA01000014.1"/>
</dbReference>
<dbReference type="Pfam" id="PF01925">
    <property type="entry name" value="TauE"/>
    <property type="match status" value="1"/>
</dbReference>
<gene>
    <name evidence="6" type="ORF">OB69_12940</name>
</gene>
<dbReference type="PANTHER" id="PTHR43701:SF5">
    <property type="entry name" value="MEMBRANE TRANSPORTER PROTEIN-RELATED"/>
    <property type="match status" value="1"/>
</dbReference>
<dbReference type="OrthoDB" id="560496at2"/>
<evidence type="ECO:0000256" key="5">
    <source>
        <dbReference type="RuleBase" id="RU363041"/>
    </source>
</evidence>
<organism evidence="6 7">
    <name type="scientific">Roseivirga seohaensis subsp. aquiponti</name>
    <dbReference type="NCBI Taxonomy" id="1566026"/>
    <lineage>
        <taxon>Bacteria</taxon>
        <taxon>Pseudomonadati</taxon>
        <taxon>Bacteroidota</taxon>
        <taxon>Cytophagia</taxon>
        <taxon>Cytophagales</taxon>
        <taxon>Roseivirgaceae</taxon>
        <taxon>Roseivirga</taxon>
    </lineage>
</organism>
<name>A0A0L8AIV4_9BACT</name>
<feature type="transmembrane region" description="Helical" evidence="5">
    <location>
        <begin position="133"/>
        <end position="157"/>
    </location>
</feature>
<accession>A0A0L8AIV4</accession>
<dbReference type="Proteomes" id="UP000036908">
    <property type="component" value="Unassembled WGS sequence"/>
</dbReference>
<reference evidence="7" key="1">
    <citation type="submission" date="2014-11" db="EMBL/GenBank/DDBJ databases">
        <title>Genome sequencing of Roseivirga sp. D-25.</title>
        <authorList>
            <person name="Selvaratnam C."/>
            <person name="Thevarajoo S."/>
            <person name="Goh K.M."/>
            <person name="Eee R."/>
            <person name="Chan K.-G."/>
            <person name="Chong C.S."/>
        </authorList>
    </citation>
    <scope>NUCLEOTIDE SEQUENCE [LARGE SCALE GENOMIC DNA]</scope>
    <source>
        <strain evidence="7">D-25</strain>
    </source>
</reference>